<dbReference type="PANTHER" id="PTHR12860:SF0">
    <property type="entry name" value="SIGNAL RECOGNITION PARTICLE SUBUNIT SRP68"/>
    <property type="match status" value="1"/>
</dbReference>
<keyword evidence="8" id="KW-0687">Ribonucleoprotein</keyword>
<dbReference type="Proteomes" id="UP001177023">
    <property type="component" value="Unassembled WGS sequence"/>
</dbReference>
<evidence type="ECO:0000256" key="7">
    <source>
        <dbReference type="ARBA" id="ARBA00023242"/>
    </source>
</evidence>
<dbReference type="GO" id="GO:0005047">
    <property type="term" value="F:signal recognition particle binding"/>
    <property type="evidence" value="ECO:0007669"/>
    <property type="project" value="InterPro"/>
</dbReference>
<dbReference type="EMBL" id="CATQJA010002708">
    <property type="protein sequence ID" value="CAJ0586322.1"/>
    <property type="molecule type" value="Genomic_DNA"/>
</dbReference>
<feature type="region of interest" description="Disordered" evidence="10">
    <location>
        <begin position="324"/>
        <end position="357"/>
    </location>
</feature>
<evidence type="ECO:0000256" key="4">
    <source>
        <dbReference type="ARBA" id="ARBA00022490"/>
    </source>
</evidence>
<evidence type="ECO:0000256" key="10">
    <source>
        <dbReference type="SAM" id="MobiDB-lite"/>
    </source>
</evidence>
<name>A0AA36DFK7_9BILA</name>
<comment type="similarity">
    <text evidence="3">Belongs to the SRP68 family.</text>
</comment>
<keyword evidence="4" id="KW-0963">Cytoplasm</keyword>
<dbReference type="GO" id="GO:0005786">
    <property type="term" value="C:signal recognition particle, endoplasmic reticulum targeting"/>
    <property type="evidence" value="ECO:0007669"/>
    <property type="project" value="UniProtKB-KW"/>
</dbReference>
<evidence type="ECO:0000256" key="5">
    <source>
        <dbReference type="ARBA" id="ARBA00022884"/>
    </source>
</evidence>
<dbReference type="GO" id="GO:0006614">
    <property type="term" value="P:SRP-dependent cotranslational protein targeting to membrane"/>
    <property type="evidence" value="ECO:0007669"/>
    <property type="project" value="InterPro"/>
</dbReference>
<dbReference type="GO" id="GO:0005730">
    <property type="term" value="C:nucleolus"/>
    <property type="evidence" value="ECO:0007669"/>
    <property type="project" value="UniProtKB-SubCell"/>
</dbReference>
<evidence type="ECO:0000256" key="9">
    <source>
        <dbReference type="ARBA" id="ARBA00029498"/>
    </source>
</evidence>
<keyword evidence="6" id="KW-0733">Signal recognition particle</keyword>
<organism evidence="11 12">
    <name type="scientific">Mesorhabditis spiculigera</name>
    <dbReference type="NCBI Taxonomy" id="96644"/>
    <lineage>
        <taxon>Eukaryota</taxon>
        <taxon>Metazoa</taxon>
        <taxon>Ecdysozoa</taxon>
        <taxon>Nematoda</taxon>
        <taxon>Chromadorea</taxon>
        <taxon>Rhabditida</taxon>
        <taxon>Rhabditina</taxon>
        <taxon>Rhabditomorpha</taxon>
        <taxon>Rhabditoidea</taxon>
        <taxon>Rhabditidae</taxon>
        <taxon>Mesorhabditinae</taxon>
        <taxon>Mesorhabditis</taxon>
    </lineage>
</organism>
<gene>
    <name evidence="11" type="ORF">MSPICULIGERA_LOCUS24329</name>
</gene>
<evidence type="ECO:0000313" key="12">
    <source>
        <dbReference type="Proteomes" id="UP001177023"/>
    </source>
</evidence>
<dbReference type="Pfam" id="PF16969">
    <property type="entry name" value="SRP68"/>
    <property type="match status" value="1"/>
</dbReference>
<sequence length="357" mass="41051">MSDARKQTSADVGTFGPVSILQIIADAHAEHGLRHNNYKRYWKYCQDHLQRMRRRAGIAHKNKSVKSYKSRFEKKVINDENFNSKTFLEILIFECERLWATGMYEKEVINEESNSRRRHRIFKKLKRTVLRAENLANLVDRSPRCEPSTKLEAQAYLAYLDGFKNLELKRWAEGYDKLMVAFTIYQQLAQGNNNGPLKKLYITRCEELQPQLRICAFNAEDSDKKVAKIGELMGLLLKIGDDDGEKAMQETEKPCVAKKLRQIRIPLDRRPLVDTLDEWRNLPTLASSLQLVNVVAQPPRPFPMPGKATFFDLAHTHLQMPDVSSRLSDLEAGAKKPEAPQPAAAPKAQTGGWFWRK</sequence>
<dbReference type="GO" id="GO:0030942">
    <property type="term" value="F:endoplasmic reticulum signal peptide binding"/>
    <property type="evidence" value="ECO:0007669"/>
    <property type="project" value="InterPro"/>
</dbReference>
<dbReference type="Gene3D" id="1.10.3450.40">
    <property type="entry name" value="Signal recognition particle, SRP68 subunit, RNA-binding domain"/>
    <property type="match status" value="1"/>
</dbReference>
<dbReference type="InterPro" id="IPR026258">
    <property type="entry name" value="SRP68"/>
</dbReference>
<dbReference type="PANTHER" id="PTHR12860">
    <property type="entry name" value="SIGNAL RECOGNITION PARTICLE 68 KDA PROTEIN"/>
    <property type="match status" value="1"/>
</dbReference>
<dbReference type="InterPro" id="IPR038253">
    <property type="entry name" value="SRP68_N_sf"/>
</dbReference>
<dbReference type="CDD" id="cd15481">
    <property type="entry name" value="SRP68-RBD"/>
    <property type="match status" value="1"/>
</dbReference>
<keyword evidence="5" id="KW-0694">RNA-binding</keyword>
<evidence type="ECO:0000256" key="8">
    <source>
        <dbReference type="ARBA" id="ARBA00023274"/>
    </source>
</evidence>
<feature type="compositionally biased region" description="Basic and acidic residues" evidence="10">
    <location>
        <begin position="328"/>
        <end position="338"/>
    </location>
</feature>
<comment type="subcellular location">
    <subcellularLocation>
        <location evidence="1">Cytoplasm</location>
    </subcellularLocation>
    <subcellularLocation>
        <location evidence="2">Nucleus</location>
        <location evidence="2">Nucleolus</location>
    </subcellularLocation>
</comment>
<keyword evidence="12" id="KW-1185">Reference proteome</keyword>
<evidence type="ECO:0000256" key="6">
    <source>
        <dbReference type="ARBA" id="ARBA00023135"/>
    </source>
</evidence>
<dbReference type="InterPro" id="IPR034652">
    <property type="entry name" value="SRP68-RBD"/>
</dbReference>
<dbReference type="AlphaFoldDB" id="A0AA36DFK7"/>
<reference evidence="11" key="1">
    <citation type="submission" date="2023-06" db="EMBL/GenBank/DDBJ databases">
        <authorList>
            <person name="Delattre M."/>
        </authorList>
    </citation>
    <scope>NUCLEOTIDE SEQUENCE</scope>
    <source>
        <strain evidence="11">AF72</strain>
    </source>
</reference>
<keyword evidence="7" id="KW-0539">Nucleus</keyword>
<evidence type="ECO:0000313" key="11">
    <source>
        <dbReference type="EMBL" id="CAJ0586322.1"/>
    </source>
</evidence>
<comment type="caution">
    <text evidence="11">The sequence shown here is derived from an EMBL/GenBank/DDBJ whole genome shotgun (WGS) entry which is preliminary data.</text>
</comment>
<evidence type="ECO:0000256" key="2">
    <source>
        <dbReference type="ARBA" id="ARBA00004604"/>
    </source>
</evidence>
<dbReference type="GO" id="GO:0008312">
    <property type="term" value="F:7S RNA binding"/>
    <property type="evidence" value="ECO:0007669"/>
    <property type="project" value="InterPro"/>
</dbReference>
<accession>A0AA36DFK7</accession>
<feature type="non-terminal residue" evidence="11">
    <location>
        <position position="357"/>
    </location>
</feature>
<evidence type="ECO:0000256" key="1">
    <source>
        <dbReference type="ARBA" id="ARBA00004496"/>
    </source>
</evidence>
<protein>
    <recommendedName>
        <fullName evidence="9">Signal recognition particle subunit SRP68</fullName>
    </recommendedName>
</protein>
<evidence type="ECO:0000256" key="3">
    <source>
        <dbReference type="ARBA" id="ARBA00009352"/>
    </source>
</evidence>
<proteinExistence type="inferred from homology"/>